<dbReference type="PANTHER" id="PTHR37299">
    <property type="entry name" value="TRANSCRIPTIONAL REGULATOR-RELATED"/>
    <property type="match status" value="1"/>
</dbReference>
<keyword evidence="3" id="KW-0597">Phosphoprotein</keyword>
<keyword evidence="6" id="KW-0238">DNA-binding</keyword>
<dbReference type="KEGG" id="emt:CPZ25_008090"/>
<evidence type="ECO:0000256" key="1">
    <source>
        <dbReference type="ARBA" id="ARBA00018672"/>
    </source>
</evidence>
<proteinExistence type="predicted"/>
<dbReference type="Pfam" id="PF04397">
    <property type="entry name" value="LytTR"/>
    <property type="match status" value="1"/>
</dbReference>
<dbReference type="Gene3D" id="2.40.50.1020">
    <property type="entry name" value="LytTr DNA-binding domain"/>
    <property type="match status" value="1"/>
</dbReference>
<gene>
    <name evidence="6" type="ORF">CPZ25_008090</name>
</gene>
<dbReference type="Proteomes" id="UP000218387">
    <property type="component" value="Chromosome"/>
</dbReference>
<feature type="modified residue" description="4-aspartylphosphate" evidence="3">
    <location>
        <position position="64"/>
    </location>
</feature>
<sequence>MERIRMMIEIAICEDLKDDRDAIRSLVENEMQRRGVTCRIVTFADGEALLKTFSPQRYSLIFLDLILPGMTGMEAARKIRGLDPDCGIIFTTVTPDYALEGYRVRAVDYLLKPLDPQCLSDALDRFPPINNTEDELLIPISSAQSSQEVPVSIIDYAEISGNYLLIHIGGRVIQTYLSLRALESQLPQSTFVRVSRSHLVNMNSILAIDGDTVLLSNNHTLYISRRRKKQVQASFNQFLLEKAKEE</sequence>
<dbReference type="PROSITE" id="PS50930">
    <property type="entry name" value="HTH_LYTTR"/>
    <property type="match status" value="1"/>
</dbReference>
<keyword evidence="7" id="KW-1185">Reference proteome</keyword>
<evidence type="ECO:0000256" key="3">
    <source>
        <dbReference type="PROSITE-ProRule" id="PRU00169"/>
    </source>
</evidence>
<dbReference type="PROSITE" id="PS50110">
    <property type="entry name" value="RESPONSE_REGULATORY"/>
    <property type="match status" value="1"/>
</dbReference>
<comment type="function">
    <text evidence="2">May play the central regulatory role in sporulation. It may be an element of the effector pathway responsible for the activation of sporulation genes in response to nutritional stress. Spo0A may act in concert with spo0H (a sigma factor) to control the expression of some genes that are critical to the sporulation process.</text>
</comment>
<evidence type="ECO:0000256" key="2">
    <source>
        <dbReference type="ARBA" id="ARBA00024867"/>
    </source>
</evidence>
<feature type="domain" description="HTH LytTR-type" evidence="5">
    <location>
        <begin position="138"/>
        <end position="237"/>
    </location>
</feature>
<dbReference type="AlphaFoldDB" id="A0A4P9C776"/>
<evidence type="ECO:0000313" key="6">
    <source>
        <dbReference type="EMBL" id="QCT71290.1"/>
    </source>
</evidence>
<dbReference type="InterPro" id="IPR001789">
    <property type="entry name" value="Sig_transdc_resp-reg_receiver"/>
</dbReference>
<dbReference type="Gene3D" id="3.40.50.2300">
    <property type="match status" value="1"/>
</dbReference>
<dbReference type="PANTHER" id="PTHR37299:SF1">
    <property type="entry name" value="STAGE 0 SPORULATION PROTEIN A HOMOLOG"/>
    <property type="match status" value="1"/>
</dbReference>
<dbReference type="GO" id="GO:0000156">
    <property type="term" value="F:phosphorelay response regulator activity"/>
    <property type="evidence" value="ECO:0007669"/>
    <property type="project" value="InterPro"/>
</dbReference>
<dbReference type="SUPFAM" id="SSF52172">
    <property type="entry name" value="CheY-like"/>
    <property type="match status" value="1"/>
</dbReference>
<dbReference type="SMART" id="SM00448">
    <property type="entry name" value="REC"/>
    <property type="match status" value="1"/>
</dbReference>
<evidence type="ECO:0000313" key="7">
    <source>
        <dbReference type="Proteomes" id="UP000218387"/>
    </source>
</evidence>
<evidence type="ECO:0000259" key="5">
    <source>
        <dbReference type="PROSITE" id="PS50930"/>
    </source>
</evidence>
<reference evidence="6 7" key="1">
    <citation type="submission" date="2018-05" db="EMBL/GenBank/DDBJ databases">
        <title>Genome comparison of Eubacterium sp.</title>
        <authorList>
            <person name="Feng Y."/>
            <person name="Sanchez-Andrea I."/>
            <person name="Stams A.J.M."/>
            <person name="De Vos W.M."/>
        </authorList>
    </citation>
    <scope>NUCLEOTIDE SEQUENCE [LARGE SCALE GENOMIC DNA]</scope>
    <source>
        <strain evidence="6 7">YI</strain>
    </source>
</reference>
<name>A0A4P9C776_EUBML</name>
<dbReference type="InterPro" id="IPR046947">
    <property type="entry name" value="LytR-like"/>
</dbReference>
<evidence type="ECO:0000259" key="4">
    <source>
        <dbReference type="PROSITE" id="PS50110"/>
    </source>
</evidence>
<dbReference type="CDD" id="cd00156">
    <property type="entry name" value="REC"/>
    <property type="match status" value="1"/>
</dbReference>
<dbReference type="SMART" id="SM00850">
    <property type="entry name" value="LytTR"/>
    <property type="match status" value="1"/>
</dbReference>
<dbReference type="EMBL" id="CP029487">
    <property type="protein sequence ID" value="QCT71290.1"/>
    <property type="molecule type" value="Genomic_DNA"/>
</dbReference>
<dbReference type="InterPro" id="IPR007492">
    <property type="entry name" value="LytTR_DNA-bd_dom"/>
</dbReference>
<organism evidence="6 7">
    <name type="scientific">Eubacterium maltosivorans</name>
    <dbReference type="NCBI Taxonomy" id="2041044"/>
    <lineage>
        <taxon>Bacteria</taxon>
        <taxon>Bacillati</taxon>
        <taxon>Bacillota</taxon>
        <taxon>Clostridia</taxon>
        <taxon>Eubacteriales</taxon>
        <taxon>Eubacteriaceae</taxon>
        <taxon>Eubacterium</taxon>
    </lineage>
</organism>
<dbReference type="GO" id="GO:0003677">
    <property type="term" value="F:DNA binding"/>
    <property type="evidence" value="ECO:0007669"/>
    <property type="project" value="UniProtKB-KW"/>
</dbReference>
<dbReference type="InterPro" id="IPR011006">
    <property type="entry name" value="CheY-like_superfamily"/>
</dbReference>
<accession>A0A4P9C776</accession>
<protein>
    <recommendedName>
        <fullName evidence="1">Stage 0 sporulation protein A homolog</fullName>
    </recommendedName>
</protein>
<feature type="domain" description="Response regulatory" evidence="4">
    <location>
        <begin position="9"/>
        <end position="127"/>
    </location>
</feature>
<dbReference type="Pfam" id="PF00072">
    <property type="entry name" value="Response_reg"/>
    <property type="match status" value="1"/>
</dbReference>